<sequence>MQNMKQKIYHIIIFLLFWFCGVAYSQNPKADILQQDLSGLFDNLSMIGILGEDCSRIDIHITEVRKMDSREYEIKGISRTRLSVICPFKGKVCVDSISSCSQMIKSEYTELDGFIYGYYSFAEYGDKRYSGTFSGSFKQGYRMSGQQIEKGRNEIAELKLNLSEYRGKWKSAKGLTKVCSWADEIIPDTPANFCLFNDAGEWIVSPKYRKNGWENLYNAYHNENLTTDEIQKAREVEEQEWWVNKSQSCKVI</sequence>
<organism evidence="1 2">
    <name type="scientific">Bacteroides faecalis</name>
    <dbReference type="NCBI Taxonomy" id="2447885"/>
    <lineage>
        <taxon>Bacteria</taxon>
        <taxon>Pseudomonadati</taxon>
        <taxon>Bacteroidota</taxon>
        <taxon>Bacteroidia</taxon>
        <taxon>Bacteroidales</taxon>
        <taxon>Bacteroidaceae</taxon>
        <taxon>Bacteroides</taxon>
    </lineage>
</organism>
<accession>A0A401LX04</accession>
<keyword evidence="2" id="KW-1185">Reference proteome</keyword>
<reference evidence="1 2" key="1">
    <citation type="submission" date="2018-10" db="EMBL/GenBank/DDBJ databases">
        <title>Draft Genome Sequence of Bacteroides sp. KCTC 15687.</title>
        <authorList>
            <person name="Yu S.Y."/>
            <person name="Kim J.S."/>
            <person name="Oh B.S."/>
            <person name="Park S.H."/>
            <person name="Kang S.W."/>
            <person name="Park J.E."/>
            <person name="Choi S.H."/>
            <person name="Han K.I."/>
            <person name="Lee K.C."/>
            <person name="Eom M.K."/>
            <person name="Suh M.K."/>
            <person name="Lee D.H."/>
            <person name="Yoon H."/>
            <person name="Kim B."/>
            <person name="Yang S.J."/>
            <person name="Lee J.S."/>
            <person name="Lee J.H."/>
        </authorList>
    </citation>
    <scope>NUCLEOTIDE SEQUENCE [LARGE SCALE GENOMIC DNA]</scope>
    <source>
        <strain evidence="1 2">KCTC 15687</strain>
    </source>
</reference>
<name>A0A401LX04_9BACE</name>
<dbReference type="AlphaFoldDB" id="A0A401LX04"/>
<dbReference type="Proteomes" id="UP000288079">
    <property type="component" value="Unassembled WGS sequence"/>
</dbReference>
<comment type="caution">
    <text evidence="1">The sequence shown here is derived from an EMBL/GenBank/DDBJ whole genome shotgun (WGS) entry which is preliminary data.</text>
</comment>
<protein>
    <submittedName>
        <fullName evidence="1">Uncharacterized protein</fullName>
    </submittedName>
</protein>
<gene>
    <name evidence="1" type="ORF">KGMB02408_30410</name>
</gene>
<proteinExistence type="predicted"/>
<evidence type="ECO:0000313" key="1">
    <source>
        <dbReference type="EMBL" id="GCB36096.1"/>
    </source>
</evidence>
<evidence type="ECO:0000313" key="2">
    <source>
        <dbReference type="Proteomes" id="UP000288079"/>
    </source>
</evidence>
<dbReference type="EMBL" id="BHWB01000009">
    <property type="protein sequence ID" value="GCB36096.1"/>
    <property type="molecule type" value="Genomic_DNA"/>
</dbReference>